<gene>
    <name evidence="2" type="ORF">GTP69_03475</name>
</gene>
<dbReference type="NCBIfam" id="TIGR02595">
    <property type="entry name" value="PEP_CTERM"/>
    <property type="match status" value="1"/>
</dbReference>
<dbReference type="Proteomes" id="UP000642144">
    <property type="component" value="Unassembled WGS sequence"/>
</dbReference>
<dbReference type="EMBL" id="WWCT01000002">
    <property type="protein sequence ID" value="MYN25459.1"/>
    <property type="molecule type" value="Genomic_DNA"/>
</dbReference>
<accession>A0ABW9VV09</accession>
<protein>
    <submittedName>
        <fullName evidence="2">PEP-CTERM sorting domain-containing protein</fullName>
    </submittedName>
</protein>
<evidence type="ECO:0000259" key="1">
    <source>
        <dbReference type="Pfam" id="PF07589"/>
    </source>
</evidence>
<name>A0ABW9VV09_9BURK</name>
<dbReference type="Pfam" id="PF07589">
    <property type="entry name" value="PEP-CTERM"/>
    <property type="match status" value="1"/>
</dbReference>
<dbReference type="NCBIfam" id="NF038126">
    <property type="entry name" value="PEP_CTERM_FxDxF"/>
    <property type="match status" value="1"/>
</dbReference>
<reference evidence="2 3" key="1">
    <citation type="submission" date="2019-12" db="EMBL/GenBank/DDBJ databases">
        <title>Novel species isolated from a subtropical stream in China.</title>
        <authorList>
            <person name="Lu H."/>
        </authorList>
    </citation>
    <scope>NUCLEOTIDE SEQUENCE [LARGE SCALE GENOMIC DNA]</scope>
    <source>
        <strain evidence="2 3">CY42W</strain>
    </source>
</reference>
<evidence type="ECO:0000313" key="3">
    <source>
        <dbReference type="Proteomes" id="UP000642144"/>
    </source>
</evidence>
<keyword evidence="3" id="KW-1185">Reference proteome</keyword>
<organism evidence="2 3">
    <name type="scientific">Duganella levis</name>
    <dbReference type="NCBI Taxonomy" id="2692169"/>
    <lineage>
        <taxon>Bacteria</taxon>
        <taxon>Pseudomonadati</taxon>
        <taxon>Pseudomonadota</taxon>
        <taxon>Betaproteobacteria</taxon>
        <taxon>Burkholderiales</taxon>
        <taxon>Oxalobacteraceae</taxon>
        <taxon>Telluria group</taxon>
        <taxon>Duganella</taxon>
    </lineage>
</organism>
<proteinExistence type="predicted"/>
<dbReference type="InterPro" id="IPR013424">
    <property type="entry name" value="Ice-binding_C"/>
</dbReference>
<feature type="domain" description="Ice-binding protein C-terminal" evidence="1">
    <location>
        <begin position="143"/>
        <end position="167"/>
    </location>
</feature>
<evidence type="ECO:0000313" key="2">
    <source>
        <dbReference type="EMBL" id="MYN25459.1"/>
    </source>
</evidence>
<comment type="caution">
    <text evidence="2">The sequence shown here is derived from an EMBL/GenBank/DDBJ whole genome shotgun (WGS) entry which is preliminary data.</text>
</comment>
<sequence>MLLSTAASAAPTPTFNITPGDAPSFTANYGNSFSKLDYNHTFDDKFYFAINRKFTSSADLTASYLGKSFDLSITALQLVSYNPATHAVIHTYGGSNDTLPNSKKDEWSFDLGPLASGSYYMEVKGKVLGTSGGSYGGTLNVAAVPEPETYGMLLAGLGLLGAVARRRPKQA</sequence>